<sequence>MSTIGASEPSGQQGAKGAHLSANLLSNNPFRNRAASPSNAEAAAASLSHSPFDDPAPHRPLSRNPFLDQPPAVRSPGVVSTHSGSQSLSAEDIFNSLTLDDSKPVDFQPSSLPNARRPMERRAPPTRSGEKSGPQPLPNMRKHRPTKSQEEALKAKRQAQGSQPGSSRSPQTKPPRRPRRNSESSIMGFDIKPITDEERRMIEEKRREKDKLRREVRDGKDKGRSGKPSRRIDIIDQLDATSIYGSGREYSCWTRAKPSLLTNSQVFHHDGPFDALNPHRNRQSSRRAPMQAFPKDSLNNSLGGSGPLHQQADHSTFMGQTDEAFRDYAAGARAKNAAIFNPVSRGDVIHGDESHGLGTSTFLEGTPATRAAITRRQAEEAQEAAMLVGVQRKKSLAHRIRHMNKGPREFHGAGQYSPDSMPSRPADGSEPNQCYFSEFGKGEDSITVKRHDVTLSPASPPPVPRRGSGAALERRATTDATSPAEVISAKPSGLIGRMKSLKGGRKPRNVDGANNANVDAASHAARLYLLGDIHCFAVMGSPQLLNDSSQQPKPVSAIVLACKEASLRDRLARFQPVRYGCTELDGALLRGGLQRGSIVGISADFDGFGLLMGLQSMIRAILDGSVNRALVITPKPLASVTKLIVGILKSELSNYELDPAKLQEKCHTSLEGVMLSVVFDIDGIWQTLAELLQPGNRGTPASVELEEGITNGLNTERDSPNMEIHDSKDEGMSPSTEHGCIVSENGTGPPSFEAHGKRSSAMSPPEIIVVTHFSTLLTSLFARRENAAAHQSLALLKTRLRWLSRSSSMPLLLLVNSTMEEPSTKHKASAPELNGLAASNRSSDATLRSIFAYVRTLRPSKPSFGIVFNQFLDLHLLCTDISGQERASYSLGEHSALTQTSHRRLGPTLVEVLQDNLELNSPHARECHREQRWAILDVSNQQIVNAYEHHESQAKGKQIRK</sequence>
<proteinExistence type="predicted"/>
<feature type="region of interest" description="Disordered" evidence="1">
    <location>
        <begin position="271"/>
        <end position="313"/>
    </location>
</feature>
<feature type="region of interest" description="Disordered" evidence="1">
    <location>
        <begin position="405"/>
        <end position="438"/>
    </location>
</feature>
<feature type="region of interest" description="Disordered" evidence="1">
    <location>
        <begin position="452"/>
        <end position="483"/>
    </location>
</feature>
<feature type="compositionally biased region" description="Basic and acidic residues" evidence="1">
    <location>
        <begin position="193"/>
        <end position="232"/>
    </location>
</feature>
<keyword evidence="3" id="KW-1185">Reference proteome</keyword>
<gene>
    <name evidence="2" type="ORF">BBA_07882</name>
</gene>
<dbReference type="AlphaFoldDB" id="J4UI43"/>
<protein>
    <submittedName>
        <fullName evidence="2">Pal1 cell morphology protein</fullName>
    </submittedName>
</protein>
<dbReference type="RefSeq" id="XP_008601201.1">
    <property type="nucleotide sequence ID" value="XM_008602979.1"/>
</dbReference>
<feature type="compositionally biased region" description="Polar residues" evidence="1">
    <location>
        <begin position="78"/>
        <end position="99"/>
    </location>
</feature>
<dbReference type="InterPro" id="IPR013226">
    <property type="entry name" value="Pal1"/>
</dbReference>
<accession>J4UI43</accession>
<dbReference type="Pfam" id="PF08316">
    <property type="entry name" value="Pal1"/>
    <property type="match status" value="1"/>
</dbReference>
<evidence type="ECO:0000313" key="2">
    <source>
        <dbReference type="EMBL" id="EJP63077.1"/>
    </source>
</evidence>
<reference evidence="2 3" key="1">
    <citation type="journal article" date="2012" name="Sci. Rep.">
        <title>Genomic perspectives on the evolution of fungal entomopathogenicity in Beauveria bassiana.</title>
        <authorList>
            <person name="Xiao G."/>
            <person name="Ying S.H."/>
            <person name="Zheng P."/>
            <person name="Wang Z.L."/>
            <person name="Zhang S."/>
            <person name="Xie X.Q."/>
            <person name="Shang Y."/>
            <person name="St Leger R.J."/>
            <person name="Zhao G.P."/>
            <person name="Wang C."/>
            <person name="Feng M.G."/>
        </authorList>
    </citation>
    <scope>NUCLEOTIDE SEQUENCE [LARGE SCALE GENOMIC DNA]</scope>
    <source>
        <strain evidence="2 3">ARSEF 2860</strain>
    </source>
</reference>
<name>J4UI43_BEAB2</name>
<dbReference type="OrthoDB" id="5352132at2759"/>
<feature type="compositionally biased region" description="Low complexity" evidence="1">
    <location>
        <begin position="158"/>
        <end position="171"/>
    </location>
</feature>
<feature type="region of interest" description="Disordered" evidence="1">
    <location>
        <begin position="1"/>
        <end position="232"/>
    </location>
</feature>
<dbReference type="HOGENOM" id="CLU_307537_0_0_1"/>
<dbReference type="EMBL" id="JH725178">
    <property type="protein sequence ID" value="EJP63077.1"/>
    <property type="molecule type" value="Genomic_DNA"/>
</dbReference>
<dbReference type="GO" id="GO:0005737">
    <property type="term" value="C:cytoplasm"/>
    <property type="evidence" value="ECO:0007669"/>
    <property type="project" value="TreeGrafter"/>
</dbReference>
<feature type="compositionally biased region" description="Low complexity" evidence="1">
    <location>
        <begin position="34"/>
        <end position="50"/>
    </location>
</feature>
<evidence type="ECO:0000313" key="3">
    <source>
        <dbReference type="Proteomes" id="UP000002762"/>
    </source>
</evidence>
<dbReference type="InParanoid" id="J4UI43"/>
<evidence type="ECO:0000256" key="1">
    <source>
        <dbReference type="SAM" id="MobiDB-lite"/>
    </source>
</evidence>
<dbReference type="Proteomes" id="UP000002762">
    <property type="component" value="Unassembled WGS sequence"/>
</dbReference>
<organism evidence="2 3">
    <name type="scientific">Beauveria bassiana (strain ARSEF 2860)</name>
    <name type="common">White muscardine disease fungus</name>
    <name type="synonym">Tritirachium shiotae</name>
    <dbReference type="NCBI Taxonomy" id="655819"/>
    <lineage>
        <taxon>Eukaryota</taxon>
        <taxon>Fungi</taxon>
        <taxon>Dikarya</taxon>
        <taxon>Ascomycota</taxon>
        <taxon>Pezizomycotina</taxon>
        <taxon>Sordariomycetes</taxon>
        <taxon>Hypocreomycetidae</taxon>
        <taxon>Hypocreales</taxon>
        <taxon>Cordycipitaceae</taxon>
        <taxon>Beauveria</taxon>
    </lineage>
</organism>
<feature type="compositionally biased region" description="Polar residues" evidence="1">
    <location>
        <begin position="1"/>
        <end position="13"/>
    </location>
</feature>
<dbReference type="PANTHER" id="PTHR28307:SF2">
    <property type="entry name" value="PROTEIN PAL1"/>
    <property type="match status" value="1"/>
</dbReference>
<dbReference type="STRING" id="655819.J4UI43"/>
<dbReference type="GeneID" id="19890894"/>
<dbReference type="PANTHER" id="PTHR28307">
    <property type="entry name" value="PROTEIN PAL1"/>
    <property type="match status" value="1"/>
</dbReference>